<organism evidence="2 3">
    <name type="scientific">Deinococcus aquiradiocola</name>
    <dbReference type="NCBI Taxonomy" id="393059"/>
    <lineage>
        <taxon>Bacteria</taxon>
        <taxon>Thermotogati</taxon>
        <taxon>Deinococcota</taxon>
        <taxon>Deinococci</taxon>
        <taxon>Deinococcales</taxon>
        <taxon>Deinococcaceae</taxon>
        <taxon>Deinococcus</taxon>
    </lineage>
</organism>
<dbReference type="PANTHER" id="PTHR47691:SF3">
    <property type="entry name" value="HTH-TYPE TRANSCRIPTIONAL REGULATOR RV0890C-RELATED"/>
    <property type="match status" value="1"/>
</dbReference>
<protein>
    <recommendedName>
        <fullName evidence="1">AAA+ ATPase domain-containing protein</fullName>
    </recommendedName>
</protein>
<evidence type="ECO:0000313" key="2">
    <source>
        <dbReference type="EMBL" id="GGJ69417.1"/>
    </source>
</evidence>
<sequence>MSIHHLVTLGTLMVQGVTWNPPKALTLLTYLHLEGPSPRRRLRELFWPNSQDPSVNLRVVLGHLRRELPDAVTGADLLSAHVTSDAAALLGRHGGISTSGDPFYPGAFLAGVELSDVSPELDEWILETRERLAGAARLEGLRRAELSGSPGDAERWAIWAYALPDAVPPEREELERFARLALPGSPLEAQVRHDLNVVTPGTPTAHVEQELLGRDRELSELLLALARPEVRSVEITGPGGIGKSTLAAALLREQAALDRVRVLSVPLEHAHAASQAAAQVAVALGVQVQDQGNGWTALGKAWGERPLLLLLDGAEGLPDLADGVHALLGASPNVRVVVTSRVRRLDGAHHLALDGLAVPVAGDAPERVAQSAAVRLFVRGARRHVPHFELDDRAAPVVSAIVRRLDGHPLATVLSATWMRVHSPEHIHTLILQDLATLHAETGSSERHQLRAVFERSWTLLDTQERQALSALSYFHGFDTDAAMTVAGVTPELLHRLQRHSLIHPLPAHGSGPERLEVPPVLAAQALRYLHAPAPVQAEHAAYYLALLERHAPDTEQVQRERANLLGALGFALTAGQRVSAHVDAFLASYDRTGQLAAGQDAFLVLQEALAGAQPEAAGSVLVGRAWLAHLTGNFEDSAHLSLTLLADPRYRGSVTGMKAHNVLSLTRRRQGQLAAASESLAQALALAEVLRDDTRRVMYSLNLSDLLIQLGRYDECTALLDTLDATLPPEADGWLHAQITEQRLRADHFSGTLSPAEVAERCRALLPRERNRTPTYAEMLLRLQEVRALLQLGHLTEAAARLRDLLPDLHASEVTSMSLAGRLLNVQLLYLQGRSAQAHAESLVAVEQWGQVREDSAFFELLLALAAPLLRADATLALGALGTLLHHPASYHDQRVRARDLLSSAGVPDPSPPFPDVQALASDLKAHLERLTSRRR</sequence>
<dbReference type="InterPro" id="IPR003593">
    <property type="entry name" value="AAA+_ATPase"/>
</dbReference>
<comment type="caution">
    <text evidence="2">The sequence shown here is derived from an EMBL/GenBank/DDBJ whole genome shotgun (WGS) entry which is preliminary data.</text>
</comment>
<gene>
    <name evidence="2" type="ORF">GCM10008939_12260</name>
</gene>
<dbReference type="SUPFAM" id="SSF52540">
    <property type="entry name" value="P-loop containing nucleoside triphosphate hydrolases"/>
    <property type="match status" value="1"/>
</dbReference>
<dbReference type="AlphaFoldDB" id="A0A917PB84"/>
<proteinExistence type="predicted"/>
<keyword evidence="3" id="KW-1185">Reference proteome</keyword>
<dbReference type="Gene3D" id="1.25.40.10">
    <property type="entry name" value="Tetratricopeptide repeat domain"/>
    <property type="match status" value="1"/>
</dbReference>
<evidence type="ECO:0000259" key="1">
    <source>
        <dbReference type="SMART" id="SM00382"/>
    </source>
</evidence>
<feature type="domain" description="AAA+ ATPase" evidence="1">
    <location>
        <begin position="229"/>
        <end position="363"/>
    </location>
</feature>
<dbReference type="Proteomes" id="UP000635726">
    <property type="component" value="Unassembled WGS sequence"/>
</dbReference>
<dbReference type="Gene3D" id="3.40.50.300">
    <property type="entry name" value="P-loop containing nucleotide triphosphate hydrolases"/>
    <property type="match status" value="1"/>
</dbReference>
<dbReference type="RefSeq" id="WP_188961402.1">
    <property type="nucleotide sequence ID" value="NZ_BMOE01000003.1"/>
</dbReference>
<dbReference type="PANTHER" id="PTHR47691">
    <property type="entry name" value="REGULATOR-RELATED"/>
    <property type="match status" value="1"/>
</dbReference>
<dbReference type="InterPro" id="IPR011990">
    <property type="entry name" value="TPR-like_helical_dom_sf"/>
</dbReference>
<dbReference type="SUPFAM" id="SSF48452">
    <property type="entry name" value="TPR-like"/>
    <property type="match status" value="1"/>
</dbReference>
<dbReference type="EMBL" id="BMOE01000003">
    <property type="protein sequence ID" value="GGJ69417.1"/>
    <property type="molecule type" value="Genomic_DNA"/>
</dbReference>
<evidence type="ECO:0000313" key="3">
    <source>
        <dbReference type="Proteomes" id="UP000635726"/>
    </source>
</evidence>
<name>A0A917PB84_9DEIO</name>
<dbReference type="SMART" id="SM00382">
    <property type="entry name" value="AAA"/>
    <property type="match status" value="1"/>
</dbReference>
<dbReference type="InterPro" id="IPR027417">
    <property type="entry name" value="P-loop_NTPase"/>
</dbReference>
<reference evidence="2" key="1">
    <citation type="journal article" date="2014" name="Int. J. Syst. Evol. Microbiol.">
        <title>Complete genome sequence of Corynebacterium casei LMG S-19264T (=DSM 44701T), isolated from a smear-ripened cheese.</title>
        <authorList>
            <consortium name="US DOE Joint Genome Institute (JGI-PGF)"/>
            <person name="Walter F."/>
            <person name="Albersmeier A."/>
            <person name="Kalinowski J."/>
            <person name="Ruckert C."/>
        </authorList>
    </citation>
    <scope>NUCLEOTIDE SEQUENCE</scope>
    <source>
        <strain evidence="2">JCM 14371</strain>
    </source>
</reference>
<accession>A0A917PB84</accession>
<reference evidence="2" key="2">
    <citation type="submission" date="2020-09" db="EMBL/GenBank/DDBJ databases">
        <authorList>
            <person name="Sun Q."/>
            <person name="Ohkuma M."/>
        </authorList>
    </citation>
    <scope>NUCLEOTIDE SEQUENCE</scope>
    <source>
        <strain evidence="2">JCM 14371</strain>
    </source>
</reference>